<dbReference type="PROSITE" id="PS50109">
    <property type="entry name" value="HIS_KIN"/>
    <property type="match status" value="1"/>
</dbReference>
<dbReference type="EMBL" id="JPUA01000022">
    <property type="protein sequence ID" value="OWV30286.1"/>
    <property type="molecule type" value="Genomic_DNA"/>
</dbReference>
<evidence type="ECO:0000313" key="10">
    <source>
        <dbReference type="EMBL" id="OWV30286.1"/>
    </source>
</evidence>
<evidence type="ECO:0000256" key="1">
    <source>
        <dbReference type="ARBA" id="ARBA00000085"/>
    </source>
</evidence>
<dbReference type="InterPro" id="IPR004358">
    <property type="entry name" value="Sig_transdc_His_kin-like_C"/>
</dbReference>
<organism evidence="10 11">
    <name type="scientific">Halomonas campaniensis</name>
    <dbReference type="NCBI Taxonomy" id="213554"/>
    <lineage>
        <taxon>Bacteria</taxon>
        <taxon>Pseudomonadati</taxon>
        <taxon>Pseudomonadota</taxon>
        <taxon>Gammaproteobacteria</taxon>
        <taxon>Oceanospirillales</taxon>
        <taxon>Halomonadaceae</taxon>
        <taxon>Halomonas</taxon>
    </lineage>
</organism>
<dbReference type="Pfam" id="PF00072">
    <property type="entry name" value="Response_reg"/>
    <property type="match status" value="1"/>
</dbReference>
<dbReference type="CDD" id="cd00082">
    <property type="entry name" value="HisKA"/>
    <property type="match status" value="1"/>
</dbReference>
<dbReference type="Pfam" id="PF00512">
    <property type="entry name" value="HisKA"/>
    <property type="match status" value="1"/>
</dbReference>
<dbReference type="InterPro" id="IPR036890">
    <property type="entry name" value="HATPase_C_sf"/>
</dbReference>
<keyword evidence="4" id="KW-0808">Transferase</keyword>
<name>A0A246S1Q0_9GAMM</name>
<dbReference type="InterPro" id="IPR001789">
    <property type="entry name" value="Sig_transdc_resp-reg_receiver"/>
</dbReference>
<protein>
    <recommendedName>
        <fullName evidence="2">histidine kinase</fullName>
        <ecNumber evidence="2">2.7.13.3</ecNumber>
    </recommendedName>
</protein>
<dbReference type="FunFam" id="1.10.287.130:FF:000063">
    <property type="entry name" value="Hybrid sensor histidine kinase/response regulator"/>
    <property type="match status" value="1"/>
</dbReference>
<evidence type="ECO:0000256" key="5">
    <source>
        <dbReference type="ARBA" id="ARBA00022777"/>
    </source>
</evidence>
<dbReference type="InterPro" id="IPR005467">
    <property type="entry name" value="His_kinase_dom"/>
</dbReference>
<comment type="caution">
    <text evidence="10">The sequence shown here is derived from an EMBL/GenBank/DDBJ whole genome shotgun (WGS) entry which is preliminary data.</text>
</comment>
<dbReference type="STRING" id="213554.FF32_04160"/>
<feature type="domain" description="Histidine kinase" evidence="8">
    <location>
        <begin position="211"/>
        <end position="425"/>
    </location>
</feature>
<sequence>MKKANDPSGFSVSDLLGLGQQSARKSYYRELSVRLEELEVERNRYKWLFENALHGIFQASLSGKLRAANPALAAMLDDPSVAHTLERCARFDALFVNATTGQQLRDLLLIQGHVTGQTTLLQGASGHQVPVAITLIKKPAELAGDEDLIEGFVADITERERARQHLETLNAHLEARVADRTQALERLNEELRSARDAAEFANHSKDRYLAAASHDLLQPMNAARLLVASLQERLNDSDNLALVERVQNSLEGAEAILSDLLDISKLDHGQVQPQLRHFKLDDILSHLAGEFAPVAQRKGLTLRYVPCYQAVTSDPHLLSRIVRNFLANACRYTQRGGICLGVRRHSDDSLAVHVVDSGIGIPESDYQLIFREFHQLNATRARDRQGVGLGLAIVERISQCLEHPLSVRSAPGQGSCFAVRVPRASSISFSQTPAPSTPFSAGAEFEGVRVLILDNEPAILEGMALLLSEWQISCDTALDVAAAKACLEAPDMLLVDLHLDDNVTGLEAIRQLRHHWHDSHLPAAIISADRSDHWLRRLRHAGVPQLNKPVRPGKLRALLRSLLND</sequence>
<dbReference type="Gene3D" id="1.10.287.130">
    <property type="match status" value="1"/>
</dbReference>
<evidence type="ECO:0000313" key="11">
    <source>
        <dbReference type="Proteomes" id="UP000197334"/>
    </source>
</evidence>
<gene>
    <name evidence="10" type="ORF">JI62_07820</name>
</gene>
<accession>A0A246S1Q0</accession>
<evidence type="ECO:0000256" key="4">
    <source>
        <dbReference type="ARBA" id="ARBA00022679"/>
    </source>
</evidence>
<dbReference type="Gene3D" id="3.30.565.10">
    <property type="entry name" value="Histidine kinase-like ATPase, C-terminal domain"/>
    <property type="match status" value="1"/>
</dbReference>
<dbReference type="InterPro" id="IPR011006">
    <property type="entry name" value="CheY-like_superfamily"/>
</dbReference>
<keyword evidence="3 6" id="KW-0597">Phosphoprotein</keyword>
<dbReference type="InterPro" id="IPR003594">
    <property type="entry name" value="HATPase_dom"/>
</dbReference>
<dbReference type="Proteomes" id="UP000197334">
    <property type="component" value="Unassembled WGS sequence"/>
</dbReference>
<evidence type="ECO:0000256" key="3">
    <source>
        <dbReference type="ARBA" id="ARBA00022553"/>
    </source>
</evidence>
<keyword evidence="5 10" id="KW-0418">Kinase</keyword>
<dbReference type="Gene3D" id="3.40.50.2300">
    <property type="match status" value="1"/>
</dbReference>
<dbReference type="SMART" id="SM00388">
    <property type="entry name" value="HisKA"/>
    <property type="match status" value="1"/>
</dbReference>
<dbReference type="PANTHER" id="PTHR43047">
    <property type="entry name" value="TWO-COMPONENT HISTIDINE PROTEIN KINASE"/>
    <property type="match status" value="1"/>
</dbReference>
<feature type="domain" description="Response regulatory" evidence="9">
    <location>
        <begin position="449"/>
        <end position="563"/>
    </location>
</feature>
<feature type="coiled-coil region" evidence="7">
    <location>
        <begin position="170"/>
        <end position="204"/>
    </location>
</feature>
<evidence type="ECO:0000256" key="2">
    <source>
        <dbReference type="ARBA" id="ARBA00012438"/>
    </source>
</evidence>
<evidence type="ECO:0000259" key="9">
    <source>
        <dbReference type="PROSITE" id="PS50110"/>
    </source>
</evidence>
<evidence type="ECO:0000256" key="7">
    <source>
        <dbReference type="SAM" id="Coils"/>
    </source>
</evidence>
<dbReference type="GO" id="GO:0005886">
    <property type="term" value="C:plasma membrane"/>
    <property type="evidence" value="ECO:0007669"/>
    <property type="project" value="TreeGrafter"/>
</dbReference>
<dbReference type="NCBIfam" id="NF041832">
    <property type="entry name" value="near_NosP_CTERM"/>
    <property type="match status" value="1"/>
</dbReference>
<dbReference type="Pfam" id="PF02518">
    <property type="entry name" value="HATPase_c"/>
    <property type="match status" value="1"/>
</dbReference>
<keyword evidence="11" id="KW-1185">Reference proteome</keyword>
<dbReference type="SMART" id="SM00448">
    <property type="entry name" value="REC"/>
    <property type="match status" value="1"/>
</dbReference>
<dbReference type="CDD" id="cd00156">
    <property type="entry name" value="REC"/>
    <property type="match status" value="1"/>
</dbReference>
<dbReference type="SUPFAM" id="SSF55874">
    <property type="entry name" value="ATPase domain of HSP90 chaperone/DNA topoisomerase II/histidine kinase"/>
    <property type="match status" value="1"/>
</dbReference>
<dbReference type="FunFam" id="3.30.565.10:FF:000049">
    <property type="entry name" value="Two-component sensor histidine kinase"/>
    <property type="match status" value="1"/>
</dbReference>
<dbReference type="OrthoDB" id="9764438at2"/>
<comment type="catalytic activity">
    <reaction evidence="1">
        <text>ATP + protein L-histidine = ADP + protein N-phospho-L-histidine.</text>
        <dbReference type="EC" id="2.7.13.3"/>
    </reaction>
</comment>
<dbReference type="SUPFAM" id="SSF52172">
    <property type="entry name" value="CheY-like"/>
    <property type="match status" value="1"/>
</dbReference>
<dbReference type="InterPro" id="IPR036097">
    <property type="entry name" value="HisK_dim/P_sf"/>
</dbReference>
<dbReference type="SUPFAM" id="SSF47384">
    <property type="entry name" value="Homodimeric domain of signal transducing histidine kinase"/>
    <property type="match status" value="1"/>
</dbReference>
<evidence type="ECO:0000256" key="6">
    <source>
        <dbReference type="PROSITE-ProRule" id="PRU00169"/>
    </source>
</evidence>
<feature type="modified residue" description="4-aspartylphosphate" evidence="6">
    <location>
        <position position="496"/>
    </location>
</feature>
<dbReference type="RefSeq" id="WP_088699628.1">
    <property type="nucleotide sequence ID" value="NZ_JPUA01000022.1"/>
</dbReference>
<dbReference type="PRINTS" id="PR00344">
    <property type="entry name" value="BCTRLSENSOR"/>
</dbReference>
<dbReference type="SMART" id="SM00387">
    <property type="entry name" value="HATPase_c"/>
    <property type="match status" value="1"/>
</dbReference>
<keyword evidence="7" id="KW-0175">Coiled coil</keyword>
<dbReference type="EC" id="2.7.13.3" evidence="2"/>
<dbReference type="Gene3D" id="3.30.450.20">
    <property type="entry name" value="PAS domain"/>
    <property type="match status" value="1"/>
</dbReference>
<dbReference type="AlphaFoldDB" id="A0A246S1Q0"/>
<reference evidence="10 11" key="1">
    <citation type="submission" date="2014-08" db="EMBL/GenBank/DDBJ databases">
        <title>Draft genome sequence of a novel L-asparaginase producing marine bacterium, Halomonas campaniensis.</title>
        <authorList>
            <person name="Sundarakrishnan B."/>
            <person name="Moushumi Priya A."/>
            <person name="Raman G."/>
            <person name="Sakthivel N."/>
            <person name="Park S."/>
            <person name="Jayachandran S."/>
        </authorList>
    </citation>
    <scope>NUCLEOTIDE SEQUENCE [LARGE SCALE GENOMIC DNA]</scope>
    <source>
        <strain evidence="10 11">SK03</strain>
    </source>
</reference>
<evidence type="ECO:0000259" key="8">
    <source>
        <dbReference type="PROSITE" id="PS50109"/>
    </source>
</evidence>
<dbReference type="PANTHER" id="PTHR43047:SF9">
    <property type="entry name" value="HISTIDINE KINASE"/>
    <property type="match status" value="1"/>
</dbReference>
<dbReference type="GO" id="GO:0009927">
    <property type="term" value="F:histidine phosphotransfer kinase activity"/>
    <property type="evidence" value="ECO:0007669"/>
    <property type="project" value="TreeGrafter"/>
</dbReference>
<dbReference type="InterPro" id="IPR003661">
    <property type="entry name" value="HisK_dim/P_dom"/>
</dbReference>
<dbReference type="PROSITE" id="PS50110">
    <property type="entry name" value="RESPONSE_REGULATORY"/>
    <property type="match status" value="1"/>
</dbReference>
<proteinExistence type="predicted"/>
<dbReference type="GO" id="GO:0000155">
    <property type="term" value="F:phosphorelay sensor kinase activity"/>
    <property type="evidence" value="ECO:0007669"/>
    <property type="project" value="InterPro"/>
</dbReference>